<dbReference type="AlphaFoldDB" id="A0A3M7T071"/>
<dbReference type="Proteomes" id="UP000276133">
    <property type="component" value="Unassembled WGS sequence"/>
</dbReference>
<reference evidence="1 2" key="1">
    <citation type="journal article" date="2018" name="Sci. Rep.">
        <title>Genomic signatures of local adaptation to the degree of environmental predictability in rotifers.</title>
        <authorList>
            <person name="Franch-Gras L."/>
            <person name="Hahn C."/>
            <person name="Garcia-Roger E.M."/>
            <person name="Carmona M.J."/>
            <person name="Serra M."/>
            <person name="Gomez A."/>
        </authorList>
    </citation>
    <scope>NUCLEOTIDE SEQUENCE [LARGE SCALE GENOMIC DNA]</scope>
    <source>
        <strain evidence="1">HYR1</strain>
    </source>
</reference>
<evidence type="ECO:0000313" key="2">
    <source>
        <dbReference type="Proteomes" id="UP000276133"/>
    </source>
</evidence>
<keyword evidence="2" id="KW-1185">Reference proteome</keyword>
<comment type="caution">
    <text evidence="1">The sequence shown here is derived from an EMBL/GenBank/DDBJ whole genome shotgun (WGS) entry which is preliminary data.</text>
</comment>
<proteinExistence type="predicted"/>
<name>A0A3M7T071_BRAPC</name>
<organism evidence="1 2">
    <name type="scientific">Brachionus plicatilis</name>
    <name type="common">Marine rotifer</name>
    <name type="synonym">Brachionus muelleri</name>
    <dbReference type="NCBI Taxonomy" id="10195"/>
    <lineage>
        <taxon>Eukaryota</taxon>
        <taxon>Metazoa</taxon>
        <taxon>Spiralia</taxon>
        <taxon>Gnathifera</taxon>
        <taxon>Rotifera</taxon>
        <taxon>Eurotatoria</taxon>
        <taxon>Monogononta</taxon>
        <taxon>Pseudotrocha</taxon>
        <taxon>Ploima</taxon>
        <taxon>Brachionidae</taxon>
        <taxon>Brachionus</taxon>
    </lineage>
</organism>
<accession>A0A3M7T071</accession>
<evidence type="ECO:0000313" key="1">
    <source>
        <dbReference type="EMBL" id="RNA41299.1"/>
    </source>
</evidence>
<sequence>MIEFTYFFTDHILDLCLILSEKFLKIAILLDFTLNSKRKDRYIDRMDNKGRDFFFLFINFDREKKRKNNLIYQAFTVGLKNPFRLKNFFGKKLLQIFVQFVFEFHNTLEQQKFHVAKT</sequence>
<dbReference type="EMBL" id="REGN01000524">
    <property type="protein sequence ID" value="RNA41299.1"/>
    <property type="molecule type" value="Genomic_DNA"/>
</dbReference>
<protein>
    <submittedName>
        <fullName evidence="1">Uncharacterized protein</fullName>
    </submittedName>
</protein>
<gene>
    <name evidence="1" type="ORF">BpHYR1_001134</name>
</gene>